<dbReference type="AlphaFoldDB" id="M3FTQ3"/>
<dbReference type="Proteomes" id="UP000030760">
    <property type="component" value="Unassembled WGS sequence"/>
</dbReference>
<accession>M3FTQ3</accession>
<gene>
    <name evidence="1" type="ORF">SBD_2250</name>
</gene>
<reference evidence="2" key="1">
    <citation type="journal article" date="2013" name="Genome Announc.">
        <title>Draft Genome Sequence of Streptomyces bottropensis ATCC 25435, a Bottromycin-Producing Actinomycete.</title>
        <authorList>
            <person name="Zhang H."/>
            <person name="Zhou W."/>
            <person name="Zhuang Y."/>
            <person name="Liang X."/>
            <person name="Liu T."/>
        </authorList>
    </citation>
    <scope>NUCLEOTIDE SEQUENCE [LARGE SCALE GENOMIC DNA]</scope>
    <source>
        <strain evidence="2">ATCC 25435</strain>
    </source>
</reference>
<organism evidence="1 2">
    <name type="scientific">Streptomyces bottropensis ATCC 25435</name>
    <dbReference type="NCBI Taxonomy" id="1054862"/>
    <lineage>
        <taxon>Bacteria</taxon>
        <taxon>Bacillati</taxon>
        <taxon>Actinomycetota</taxon>
        <taxon>Actinomycetes</taxon>
        <taxon>Kitasatosporales</taxon>
        <taxon>Streptomycetaceae</taxon>
        <taxon>Streptomyces</taxon>
    </lineage>
</organism>
<proteinExistence type="predicted"/>
<name>M3FTQ3_9ACTN</name>
<evidence type="ECO:0000313" key="2">
    <source>
        <dbReference type="Proteomes" id="UP000030760"/>
    </source>
</evidence>
<protein>
    <submittedName>
        <fullName evidence="1">Uncharacterized protein</fullName>
    </submittedName>
</protein>
<dbReference type="EMBL" id="KB405064">
    <property type="protein sequence ID" value="EMF56340.1"/>
    <property type="molecule type" value="Genomic_DNA"/>
</dbReference>
<evidence type="ECO:0000313" key="1">
    <source>
        <dbReference type="EMBL" id="EMF56340.1"/>
    </source>
</evidence>
<sequence length="41" mass="4243">MNRPTASGPCSVPAALRASGGEPFVTDIATLVGNCSPRERR</sequence>